<dbReference type="InterPro" id="IPR007185">
    <property type="entry name" value="DNA_pol_a/d/e_bsu"/>
</dbReference>
<reference evidence="9 10" key="1">
    <citation type="submission" date="2024-10" db="EMBL/GenBank/DDBJ databases">
        <title>Updated reference genomes for cyclostephanoid diatoms.</title>
        <authorList>
            <person name="Roberts W.R."/>
            <person name="Alverson A.J."/>
        </authorList>
    </citation>
    <scope>NUCLEOTIDE SEQUENCE [LARGE SCALE GENOMIC DNA]</scope>
    <source>
        <strain evidence="9 10">AJA276-08</strain>
    </source>
</reference>
<feature type="compositionally biased region" description="Low complexity" evidence="6">
    <location>
        <begin position="100"/>
        <end position="111"/>
    </location>
</feature>
<protein>
    <recommendedName>
        <fullName evidence="3">DNA polymerase alpha subunit B</fullName>
    </recommendedName>
</protein>
<feature type="region of interest" description="Disordered" evidence="6">
    <location>
        <begin position="204"/>
        <end position="270"/>
    </location>
</feature>
<feature type="domain" description="DNA polymerase alpha subunit B OB" evidence="8">
    <location>
        <begin position="406"/>
        <end position="435"/>
    </location>
</feature>
<evidence type="ECO:0000259" key="8">
    <source>
        <dbReference type="Pfam" id="PF22062"/>
    </source>
</evidence>
<feature type="region of interest" description="Disordered" evidence="6">
    <location>
        <begin position="75"/>
        <end position="191"/>
    </location>
</feature>
<dbReference type="InterPro" id="IPR016722">
    <property type="entry name" value="DNA_pol_alpha_bsu"/>
</dbReference>
<feature type="domain" description="DNA polymerase alpha/delta/epsilon subunit B" evidence="7">
    <location>
        <begin position="460"/>
        <end position="726"/>
    </location>
</feature>
<dbReference type="GO" id="GO:0005634">
    <property type="term" value="C:nucleus"/>
    <property type="evidence" value="ECO:0007669"/>
    <property type="project" value="UniProtKB-SubCell"/>
</dbReference>
<evidence type="ECO:0000256" key="2">
    <source>
        <dbReference type="ARBA" id="ARBA00007299"/>
    </source>
</evidence>
<feature type="compositionally biased region" description="Basic and acidic residues" evidence="6">
    <location>
        <begin position="127"/>
        <end position="136"/>
    </location>
</feature>
<dbReference type="Pfam" id="PF04042">
    <property type="entry name" value="DNA_pol_E_B"/>
    <property type="match status" value="1"/>
</dbReference>
<proteinExistence type="inferred from homology"/>
<dbReference type="GO" id="GO:0006260">
    <property type="term" value="P:DNA replication"/>
    <property type="evidence" value="ECO:0007669"/>
    <property type="project" value="UniProtKB-KW"/>
</dbReference>
<dbReference type="PIRSF" id="PIRSF018300">
    <property type="entry name" value="DNA_pol_alph_2"/>
    <property type="match status" value="1"/>
</dbReference>
<dbReference type="AlphaFoldDB" id="A0ABD3NMM1"/>
<sequence length="813" mass="85028">MDDTAALKRSISRAFASSGHASPLPPDVLSNLAALSSGSNISPSRLAEAWEAHSLTRGIESLDGSTFGGYRRMMLQQQQQHHKAASTNDSGRGGGGGRGATAVVIGTTGLGKRSVPTTGVTPSPAAKRNDGRENKDGLSAVDGLMTSPDSPPGVGRGTKRGNNNDNNNNNKAAAGGTMPPPSQERHGDADDPAMTDVRELVTTYEGSASSSGEAPEEVDEEDDDGGAAGGRRRAAVVVLSPPTDVGEGGGPTPAAAAAAVPRRRPPSGRHMFAPLEARSAELERRLIDVDSTMRVAFGFMDEDEEVLAQLDGIVKDEDGREGTADGRGGRGRCATWTPVGLPKQNEVLCVGRICNEAHEGRLNRASVLLEGSRRHSMGSRVKLDLAGMLENDDGNDGDGGDRRGGGYSLFPGQIVAVEGINPSGRTMRVTRVIEGVVPPTHAAASADVDYDDERRRALSIWTACGPYTSSDDLDYDPFLDLIERVVSERPDVVILCGPFVDGRQPLVVGEDGTGPTIAAAAAADDDGNDENAGEDGPRRLVTPERLFATKVSSLLAELYEADPDAKTQFVLVPSLDDAFVDAVYPQPPLGDEDGRGGAVRRDALFADLGLGEVEIAGRRGVRTGPDGRASRVHLASNPCTLSIDGVVVGVTSTDVLFHLASDGCDAGLPPGSRLARLAGHLVRQGSYYPLFPPALGVPLDMTKAREWEMSVRPDLLVVPSRLASFARPAEDGNGETLVVNPGELTKGTAGGTYARIVVRPKMIGRGVGGKIKMEKTTTSGEDGQGYAAVAADSGAGTSGRGIMDRVRVEIRRI</sequence>
<evidence type="ECO:0000256" key="4">
    <source>
        <dbReference type="ARBA" id="ARBA00022705"/>
    </source>
</evidence>
<comment type="caution">
    <text evidence="9">The sequence shown here is derived from an EMBL/GenBank/DDBJ whole genome shotgun (WGS) entry which is preliminary data.</text>
</comment>
<feature type="domain" description="DNA polymerase alpha subunit B OB" evidence="8">
    <location>
        <begin position="337"/>
        <end position="387"/>
    </location>
</feature>
<comment type="subcellular location">
    <subcellularLocation>
        <location evidence="1">Nucleus</location>
    </subcellularLocation>
</comment>
<dbReference type="PANTHER" id="PTHR23061">
    <property type="entry name" value="DNA POLYMERASE 2 ALPHA 70 KDA SUBUNIT"/>
    <property type="match status" value="1"/>
</dbReference>
<evidence type="ECO:0000313" key="10">
    <source>
        <dbReference type="Proteomes" id="UP001530315"/>
    </source>
</evidence>
<name>A0ABD3NMM1_9STRA</name>
<dbReference type="Proteomes" id="UP001530315">
    <property type="component" value="Unassembled WGS sequence"/>
</dbReference>
<comment type="similarity">
    <text evidence="2">Belongs to the DNA polymerase alpha subunit B family.</text>
</comment>
<evidence type="ECO:0000256" key="3">
    <source>
        <dbReference type="ARBA" id="ARBA00018596"/>
    </source>
</evidence>
<evidence type="ECO:0000313" key="9">
    <source>
        <dbReference type="EMBL" id="KAL3776366.1"/>
    </source>
</evidence>
<dbReference type="PANTHER" id="PTHR23061:SF12">
    <property type="entry name" value="DNA POLYMERASE ALPHA SUBUNIT B"/>
    <property type="match status" value="1"/>
</dbReference>
<dbReference type="EMBL" id="JALLAZ020001357">
    <property type="protein sequence ID" value="KAL3776366.1"/>
    <property type="molecule type" value="Genomic_DNA"/>
</dbReference>
<keyword evidence="5" id="KW-0539">Nucleus</keyword>
<keyword evidence="4" id="KW-0235">DNA replication</keyword>
<dbReference type="InterPro" id="IPR054300">
    <property type="entry name" value="OB_DPOA2"/>
</dbReference>
<evidence type="ECO:0000256" key="5">
    <source>
        <dbReference type="ARBA" id="ARBA00023242"/>
    </source>
</evidence>
<evidence type="ECO:0000256" key="6">
    <source>
        <dbReference type="SAM" id="MobiDB-lite"/>
    </source>
</evidence>
<accession>A0ABD3NMM1</accession>
<dbReference type="Gene3D" id="3.60.21.60">
    <property type="match status" value="2"/>
</dbReference>
<evidence type="ECO:0000256" key="1">
    <source>
        <dbReference type="ARBA" id="ARBA00004123"/>
    </source>
</evidence>
<feature type="compositionally biased region" description="Acidic residues" evidence="6">
    <location>
        <begin position="214"/>
        <end position="225"/>
    </location>
</feature>
<dbReference type="Pfam" id="PF22062">
    <property type="entry name" value="OB_DPOA2"/>
    <property type="match status" value="2"/>
</dbReference>
<gene>
    <name evidence="9" type="ORF">ACHAW5_004241</name>
</gene>
<evidence type="ECO:0000259" key="7">
    <source>
        <dbReference type="Pfam" id="PF04042"/>
    </source>
</evidence>
<keyword evidence="10" id="KW-1185">Reference proteome</keyword>
<organism evidence="9 10">
    <name type="scientific">Stephanodiscus triporus</name>
    <dbReference type="NCBI Taxonomy" id="2934178"/>
    <lineage>
        <taxon>Eukaryota</taxon>
        <taxon>Sar</taxon>
        <taxon>Stramenopiles</taxon>
        <taxon>Ochrophyta</taxon>
        <taxon>Bacillariophyta</taxon>
        <taxon>Coscinodiscophyceae</taxon>
        <taxon>Thalassiosirophycidae</taxon>
        <taxon>Stephanodiscales</taxon>
        <taxon>Stephanodiscaceae</taxon>
        <taxon>Stephanodiscus</taxon>
    </lineage>
</organism>